<keyword evidence="1" id="KW-0238">DNA-binding</keyword>
<dbReference type="PANTHER" id="PTHR35145:SF1">
    <property type="entry name" value="CYTOPLASMIC PROTEIN"/>
    <property type="match status" value="1"/>
</dbReference>
<organism evidence="1 2">
    <name type="scientific">Pedobacter flavus</name>
    <dbReference type="NCBI Taxonomy" id="3113906"/>
    <lineage>
        <taxon>Bacteria</taxon>
        <taxon>Pseudomonadati</taxon>
        <taxon>Bacteroidota</taxon>
        <taxon>Sphingobacteriia</taxon>
        <taxon>Sphingobacteriales</taxon>
        <taxon>Sphingobacteriaceae</taxon>
        <taxon>Pedobacter</taxon>
    </lineage>
</organism>
<sequence>MDIEEIRDFCLSLKGSTEDLKWGGVLCFTVENKIFLLYALDSPNLINVKIDPEYFDEEVAKPGISQAFHMAKRHWISIHEFERLPENDLKSYILNSRSLVIKKLSKAIQQKYL</sequence>
<dbReference type="Gene3D" id="3.90.1150.30">
    <property type="match status" value="1"/>
</dbReference>
<dbReference type="SUPFAM" id="SSF142906">
    <property type="entry name" value="YjbR-like"/>
    <property type="match status" value="1"/>
</dbReference>
<dbReference type="GO" id="GO:0003677">
    <property type="term" value="F:DNA binding"/>
    <property type="evidence" value="ECO:0007669"/>
    <property type="project" value="UniProtKB-KW"/>
</dbReference>
<reference evidence="1 2" key="1">
    <citation type="submission" date="2024-01" db="EMBL/GenBank/DDBJ databases">
        <title>Pedobacter sp. nov., isolated from oil-contaminated soil.</title>
        <authorList>
            <person name="Le N.T.T."/>
        </authorList>
    </citation>
    <scope>NUCLEOTIDE SEQUENCE [LARGE SCALE GENOMIC DNA]</scope>
    <source>
        <strain evidence="1 2">VNH31</strain>
    </source>
</reference>
<comment type="caution">
    <text evidence="1">The sequence shown here is derived from an EMBL/GenBank/DDBJ whole genome shotgun (WGS) entry which is preliminary data.</text>
</comment>
<dbReference type="InterPro" id="IPR058532">
    <property type="entry name" value="YjbR/MT2646/Rv2570-like"/>
</dbReference>
<proteinExistence type="predicted"/>
<name>A0ABU7H1K8_9SPHI</name>
<accession>A0ABU7H1K8</accession>
<dbReference type="PANTHER" id="PTHR35145">
    <property type="entry name" value="CYTOPLASMIC PROTEIN-RELATED"/>
    <property type="match status" value="1"/>
</dbReference>
<keyword evidence="2" id="KW-1185">Reference proteome</keyword>
<dbReference type="InterPro" id="IPR007351">
    <property type="entry name" value="YjbR"/>
</dbReference>
<dbReference type="Pfam" id="PF04237">
    <property type="entry name" value="YjbR"/>
    <property type="match status" value="1"/>
</dbReference>
<dbReference type="RefSeq" id="WP_330146106.1">
    <property type="nucleotide sequence ID" value="NZ_JAZDQU010000002.1"/>
</dbReference>
<protein>
    <submittedName>
        <fullName evidence="1">MmcQ/YjbR family DNA-binding protein</fullName>
    </submittedName>
</protein>
<dbReference type="InterPro" id="IPR038056">
    <property type="entry name" value="YjbR-like_sf"/>
</dbReference>
<dbReference type="EMBL" id="JAZDQU010000002">
    <property type="protein sequence ID" value="MEE1885206.1"/>
    <property type="molecule type" value="Genomic_DNA"/>
</dbReference>
<dbReference type="Proteomes" id="UP001337681">
    <property type="component" value="Unassembled WGS sequence"/>
</dbReference>
<gene>
    <name evidence="1" type="ORF">VRU49_07210</name>
</gene>
<evidence type="ECO:0000313" key="2">
    <source>
        <dbReference type="Proteomes" id="UP001337681"/>
    </source>
</evidence>
<evidence type="ECO:0000313" key="1">
    <source>
        <dbReference type="EMBL" id="MEE1885206.1"/>
    </source>
</evidence>